<dbReference type="OrthoDB" id="547814at2759"/>
<organism evidence="2 3">
    <name type="scientific">Tetrabaena socialis</name>
    <dbReference type="NCBI Taxonomy" id="47790"/>
    <lineage>
        <taxon>Eukaryota</taxon>
        <taxon>Viridiplantae</taxon>
        <taxon>Chlorophyta</taxon>
        <taxon>core chlorophytes</taxon>
        <taxon>Chlorophyceae</taxon>
        <taxon>CS clade</taxon>
        <taxon>Chlamydomonadales</taxon>
        <taxon>Tetrabaenaceae</taxon>
        <taxon>Tetrabaena</taxon>
    </lineage>
</organism>
<dbReference type="EMBL" id="PGGS01000158">
    <property type="protein sequence ID" value="PNH07853.1"/>
    <property type="molecule type" value="Genomic_DNA"/>
</dbReference>
<proteinExistence type="predicted"/>
<gene>
    <name evidence="2" type="ORF">TSOC_005633</name>
</gene>
<sequence>MPSTLAPSLDYSGRSCLPVAPSCPSGLVAASASHPPFHHQQHNLQQQQLQQQPFPPQLLTRLLQQDPALLLLHLQQEQQTQLQRQQQQQHFPQQQQLQPLYLGGFSAASEGRLGSQAWSGPQQQQPQQQAGGLPISQPTLTAGVSQPLHHLSTQQQLCTLACAPQLQEPHAAQSGLRHHAVAPATFTLHMQMMSLPQLQVHMPAAPLALPLPLPISQLQAVQPPLQAPLWRGSCAGGGAEDWILHVLGVLSHPDATRLALHCWRRVEGLPQLHHATRIWPTADAGRRLYATACLWIAAKLEVKRCEAPGGAVLAAMAAATPAALGSGELAVMNWLGWRPYEGYRLDDSHLLVFM</sequence>
<evidence type="ECO:0000313" key="3">
    <source>
        <dbReference type="Proteomes" id="UP000236333"/>
    </source>
</evidence>
<evidence type="ECO:0000256" key="1">
    <source>
        <dbReference type="SAM" id="MobiDB-lite"/>
    </source>
</evidence>
<dbReference type="AlphaFoldDB" id="A0A2J8A5S8"/>
<comment type="caution">
    <text evidence="2">The sequence shown here is derived from an EMBL/GenBank/DDBJ whole genome shotgun (WGS) entry which is preliminary data.</text>
</comment>
<name>A0A2J8A5S8_9CHLO</name>
<accession>A0A2J8A5S8</accession>
<keyword evidence="3" id="KW-1185">Reference proteome</keyword>
<feature type="region of interest" description="Disordered" evidence="1">
    <location>
        <begin position="112"/>
        <end position="141"/>
    </location>
</feature>
<protein>
    <submittedName>
        <fullName evidence="2">Uncharacterized protein</fullName>
    </submittedName>
</protein>
<reference evidence="2 3" key="1">
    <citation type="journal article" date="2017" name="Mol. Biol. Evol.">
        <title>The 4-celled Tetrabaena socialis nuclear genome reveals the essential components for genetic control of cell number at the origin of multicellularity in the volvocine lineage.</title>
        <authorList>
            <person name="Featherston J."/>
            <person name="Arakaki Y."/>
            <person name="Hanschen E.R."/>
            <person name="Ferris P.J."/>
            <person name="Michod R.E."/>
            <person name="Olson B.J.S.C."/>
            <person name="Nozaki H."/>
            <person name="Durand P.M."/>
        </authorList>
    </citation>
    <scope>NUCLEOTIDE SEQUENCE [LARGE SCALE GENOMIC DNA]</scope>
    <source>
        <strain evidence="2 3">NIES-571</strain>
    </source>
</reference>
<dbReference type="Proteomes" id="UP000236333">
    <property type="component" value="Unassembled WGS sequence"/>
</dbReference>
<evidence type="ECO:0000313" key="2">
    <source>
        <dbReference type="EMBL" id="PNH07853.1"/>
    </source>
</evidence>
<feature type="compositionally biased region" description="Low complexity" evidence="1">
    <location>
        <begin position="114"/>
        <end position="132"/>
    </location>
</feature>
<feature type="region of interest" description="Disordered" evidence="1">
    <location>
        <begin position="31"/>
        <end position="50"/>
    </location>
</feature>